<dbReference type="PANTHER" id="PTHR40942:SF4">
    <property type="entry name" value="CYTOCHROME C5"/>
    <property type="match status" value="1"/>
</dbReference>
<dbReference type="InterPro" id="IPR004843">
    <property type="entry name" value="Calcineurin-like_PHP"/>
</dbReference>
<comment type="similarity">
    <text evidence="2 5">Belongs to the Ap4A hydrolase family.</text>
</comment>
<evidence type="ECO:0000313" key="8">
    <source>
        <dbReference type="Proteomes" id="UP000000238"/>
    </source>
</evidence>
<dbReference type="OrthoDB" id="9807890at2"/>
<dbReference type="NCBIfam" id="TIGR00668">
    <property type="entry name" value="apaH"/>
    <property type="match status" value="1"/>
</dbReference>
<name>Q2S9C5_HAHCH</name>
<dbReference type="RefSeq" id="WP_011399807.1">
    <property type="nucleotide sequence ID" value="NC_007645.1"/>
</dbReference>
<dbReference type="SUPFAM" id="SSF56300">
    <property type="entry name" value="Metallo-dependent phosphatases"/>
    <property type="match status" value="1"/>
</dbReference>
<dbReference type="Pfam" id="PF00149">
    <property type="entry name" value="Metallophos"/>
    <property type="match status" value="1"/>
</dbReference>
<evidence type="ECO:0000256" key="2">
    <source>
        <dbReference type="ARBA" id="ARBA00005419"/>
    </source>
</evidence>
<reference evidence="7 8" key="1">
    <citation type="journal article" date="2005" name="Nucleic Acids Res.">
        <title>Genomic blueprint of Hahella chejuensis, a marine microbe producing an algicidal agent.</title>
        <authorList>
            <person name="Jeong H."/>
            <person name="Yim J.H."/>
            <person name="Lee C."/>
            <person name="Choi S.-H."/>
            <person name="Park Y.K."/>
            <person name="Yoon S.H."/>
            <person name="Hur C.-G."/>
            <person name="Kang H.-Y."/>
            <person name="Kim D."/>
            <person name="Lee H.H."/>
            <person name="Park K.H."/>
            <person name="Park S.-H."/>
            <person name="Park H.-S."/>
            <person name="Lee H.K."/>
            <person name="Oh T.K."/>
            <person name="Kim J.F."/>
        </authorList>
    </citation>
    <scope>NUCLEOTIDE SEQUENCE [LARGE SCALE GENOMIC DNA]</scope>
    <source>
        <strain evidence="7 8">KCTC 2396</strain>
    </source>
</reference>
<dbReference type="NCBIfam" id="NF001204">
    <property type="entry name" value="PRK00166.1"/>
    <property type="match status" value="1"/>
</dbReference>
<dbReference type="eggNOG" id="COG0639">
    <property type="taxonomic scope" value="Bacteria"/>
</dbReference>
<evidence type="ECO:0000313" key="7">
    <source>
        <dbReference type="EMBL" id="ABC32749.1"/>
    </source>
</evidence>
<dbReference type="GO" id="GO:0008803">
    <property type="term" value="F:bis(5'-nucleosyl)-tetraphosphatase (symmetrical) activity"/>
    <property type="evidence" value="ECO:0007669"/>
    <property type="project" value="UniProtKB-UniRule"/>
</dbReference>
<accession>Q2S9C5</accession>
<dbReference type="KEGG" id="hch:HCH_06101"/>
<feature type="domain" description="Calcineurin-like phosphoesterase" evidence="6">
    <location>
        <begin position="4"/>
        <end position="145"/>
    </location>
</feature>
<gene>
    <name evidence="5" type="primary">apaH</name>
    <name evidence="7" type="ordered locus">HCH_06101</name>
</gene>
<sequence>MATYAIGDIQGCFEPLQRLLDKLGFDPAVDSLWFAGDLINRGPQSLECLRFIKSLGDRAISVLGNHDLHALAVYYGGEKIKRKDTFQSILQAPDCEELMQWLLRHPLAYYDADRNIFMSHAGLPPQWSVAQALTLAMELQQALRGPDAKTYFQSMYGNEPARWREDLTGLERLRCITNYFTRMRFLDAEGGLEFKHKEKIETAPPGFAPWFSYPRQDDTTILFGHWAALQGHTGQARFVALDTGCVWGGTLRAVNLDTMEMTEVAHA</sequence>
<dbReference type="InterPro" id="IPR029052">
    <property type="entry name" value="Metallo-depent_PP-like"/>
</dbReference>
<comment type="catalytic activity">
    <reaction evidence="4 5">
        <text>P(1),P(4)-bis(5'-adenosyl) tetraphosphate + H2O = 2 ADP + 2 H(+)</text>
        <dbReference type="Rhea" id="RHEA:24252"/>
        <dbReference type="ChEBI" id="CHEBI:15377"/>
        <dbReference type="ChEBI" id="CHEBI:15378"/>
        <dbReference type="ChEBI" id="CHEBI:58141"/>
        <dbReference type="ChEBI" id="CHEBI:456216"/>
        <dbReference type="EC" id="3.6.1.41"/>
    </reaction>
</comment>
<dbReference type="PIRSF" id="PIRSF000903">
    <property type="entry name" value="B5n-ttraPtase_sm"/>
    <property type="match status" value="1"/>
</dbReference>
<keyword evidence="8" id="KW-1185">Reference proteome</keyword>
<dbReference type="AlphaFoldDB" id="Q2S9C5"/>
<dbReference type="Gene3D" id="3.60.21.10">
    <property type="match status" value="1"/>
</dbReference>
<comment type="function">
    <text evidence="1 5">Hydrolyzes diadenosine 5',5'''-P1,P4-tetraphosphate to yield ADP.</text>
</comment>
<protein>
    <recommendedName>
        <fullName evidence="5">Bis(5'-nucleosyl)-tetraphosphatase, symmetrical</fullName>
        <ecNumber evidence="5">3.6.1.41</ecNumber>
    </recommendedName>
    <alternativeName>
        <fullName evidence="5">Ap4A hydrolase</fullName>
    </alternativeName>
    <alternativeName>
        <fullName evidence="5">Diadenosine 5',5'''-P1,P4-tetraphosphate pyrophosphohydrolase</fullName>
    </alternativeName>
    <alternativeName>
        <fullName evidence="5">Diadenosine tetraphosphatase</fullName>
    </alternativeName>
</protein>
<evidence type="ECO:0000256" key="4">
    <source>
        <dbReference type="ARBA" id="ARBA00049417"/>
    </source>
</evidence>
<dbReference type="PANTHER" id="PTHR40942">
    <property type="match status" value="1"/>
</dbReference>
<proteinExistence type="inferred from homology"/>
<dbReference type="EMBL" id="CP000155">
    <property type="protein sequence ID" value="ABC32749.1"/>
    <property type="molecule type" value="Genomic_DNA"/>
</dbReference>
<dbReference type="InterPro" id="IPR004617">
    <property type="entry name" value="ApaH"/>
</dbReference>
<dbReference type="HOGENOM" id="CLU_056184_2_0_6"/>
<keyword evidence="3 5" id="KW-0378">Hydrolase</keyword>
<dbReference type="HAMAP" id="MF_00199">
    <property type="entry name" value="ApaH"/>
    <property type="match status" value="1"/>
</dbReference>
<dbReference type="Proteomes" id="UP000000238">
    <property type="component" value="Chromosome"/>
</dbReference>
<evidence type="ECO:0000256" key="5">
    <source>
        <dbReference type="HAMAP-Rule" id="MF_00199"/>
    </source>
</evidence>
<organism evidence="7 8">
    <name type="scientific">Hahella chejuensis (strain KCTC 2396)</name>
    <dbReference type="NCBI Taxonomy" id="349521"/>
    <lineage>
        <taxon>Bacteria</taxon>
        <taxon>Pseudomonadati</taxon>
        <taxon>Pseudomonadota</taxon>
        <taxon>Gammaproteobacteria</taxon>
        <taxon>Oceanospirillales</taxon>
        <taxon>Hahellaceae</taxon>
        <taxon>Hahella</taxon>
    </lineage>
</organism>
<evidence type="ECO:0000259" key="6">
    <source>
        <dbReference type="Pfam" id="PF00149"/>
    </source>
</evidence>
<dbReference type="EC" id="3.6.1.41" evidence="5"/>
<dbReference type="CDD" id="cd07422">
    <property type="entry name" value="MPP_ApaH"/>
    <property type="match status" value="1"/>
</dbReference>
<evidence type="ECO:0000256" key="1">
    <source>
        <dbReference type="ARBA" id="ARBA00003413"/>
    </source>
</evidence>
<evidence type="ECO:0000256" key="3">
    <source>
        <dbReference type="ARBA" id="ARBA00022801"/>
    </source>
</evidence>
<dbReference type="STRING" id="349521.HCH_06101"/>